<proteinExistence type="predicted"/>
<evidence type="ECO:0000313" key="1">
    <source>
        <dbReference type="EMBL" id="OEG22544.1"/>
    </source>
</evidence>
<sequence length="88" mass="10038">MKEFFETDFGSEIKGNITKTNKKYQGQSVYKVDKKIGNLKKNDQIYLDGLHKDHLEVFDSNGNLRTILNLDGTVNLDKYGKAVGRTLK</sequence>
<protein>
    <submittedName>
        <fullName evidence="1">Hemagglutinin</fullName>
    </submittedName>
</protein>
<dbReference type="EMBL" id="MIKC01000014">
    <property type="protein sequence ID" value="OEG22544.1"/>
    <property type="molecule type" value="Genomic_DNA"/>
</dbReference>
<evidence type="ECO:0000313" key="2">
    <source>
        <dbReference type="Proteomes" id="UP000094469"/>
    </source>
</evidence>
<accession>A0A1E5HC82</accession>
<dbReference type="AlphaFoldDB" id="A0A1E5HC82"/>
<dbReference type="STRING" id="1131292.BCR24_15160"/>
<comment type="caution">
    <text evidence="1">The sequence shown here is derived from an EMBL/GenBank/DDBJ whole genome shotgun (WGS) entry which is preliminary data.</text>
</comment>
<organism evidence="1 2">
    <name type="scientific">Enterococcus ureilyticus</name>
    <dbReference type="NCBI Taxonomy" id="1131292"/>
    <lineage>
        <taxon>Bacteria</taxon>
        <taxon>Bacillati</taxon>
        <taxon>Bacillota</taxon>
        <taxon>Bacilli</taxon>
        <taxon>Lactobacillales</taxon>
        <taxon>Enterococcaceae</taxon>
        <taxon>Enterococcus</taxon>
    </lineage>
</organism>
<keyword evidence="2" id="KW-1185">Reference proteome</keyword>
<dbReference type="Proteomes" id="UP000094469">
    <property type="component" value="Unassembled WGS sequence"/>
</dbReference>
<name>A0A1E5HC82_9ENTE</name>
<dbReference type="OrthoDB" id="7182479at2"/>
<reference evidence="2" key="1">
    <citation type="submission" date="2016-09" db="EMBL/GenBank/DDBJ databases">
        <authorList>
            <person name="Gulvik C.A."/>
        </authorList>
    </citation>
    <scope>NUCLEOTIDE SEQUENCE [LARGE SCALE GENOMIC DNA]</scope>
    <source>
        <strain evidence="2">LMG 26676</strain>
    </source>
</reference>
<gene>
    <name evidence="1" type="ORF">BCR24_15160</name>
</gene>